<sequence>MAGDTSNDFHVAIVGAGVGGLALAMGLHKKSVSFTLYEEEKEYSAYGAGIGFAPNGLRAMDLIEPGFQSGYEKICVGNKPADAQDIFFEGFLLEEGLGLDQPWAGKSSWGHPNFDRKSVSLTELGFAHRKDLLDIMTTFIPIQNVKFSKCLTNIEQHPDKVVLKFANGDTAEASVLVGADGIKSIVREHVLKPMYPDQVSPVYADSYCYRGVIPISSAEEILGTLTDVARIYFGHDRAVVTYRISGGKVRSLPFNLLQQSIPLFPTHTDPLRKKIQEFNFLHCVGTTTATSAWPTDKPLTQKVPHSTMISDFSSPNIDPRFCKLLSLAKPIQWGLFHHPHTSTYYRDRVVLMGDSAHASLPFQAAGAAQGVEDALVLSNLLAELMVTTPRSSEAQHIHAALEAYDEVRRPRAQRQLEQSEEVMRIIFLRHEKLGSDMGGILRDLQRKERWEWLWFHDVGGDVEIAKARMKRNLI</sequence>
<dbReference type="PANTHER" id="PTHR46720">
    <property type="entry name" value="HYDROXYLASE, PUTATIVE (AFU_ORTHOLOGUE AFUA_3G01460)-RELATED"/>
    <property type="match status" value="1"/>
</dbReference>
<proteinExistence type="predicted"/>
<dbReference type="Pfam" id="PF01494">
    <property type="entry name" value="FAD_binding_3"/>
    <property type="match status" value="1"/>
</dbReference>
<reference evidence="5 6" key="1">
    <citation type="journal article" date="2014" name="PLoS ONE">
        <title>De novo Genome Assembly of the Fungal Plant Pathogen Pyrenophora semeniperda.</title>
        <authorList>
            <person name="Soliai M.M."/>
            <person name="Meyer S.E."/>
            <person name="Udall J.A."/>
            <person name="Elzinga D.E."/>
            <person name="Hermansen R.A."/>
            <person name="Bodily P.M."/>
            <person name="Hart A.A."/>
            <person name="Coleman C.E."/>
        </authorList>
    </citation>
    <scope>NUCLEOTIDE SEQUENCE [LARGE SCALE GENOMIC DNA]</scope>
    <source>
        <strain evidence="5 6">CCB06</strain>
        <tissue evidence="5">Mycelium</tissue>
    </source>
</reference>
<name>A0A3M7M4I1_9PLEO</name>
<accession>A0A3M7M4I1</accession>
<dbReference type="GO" id="GO:0071949">
    <property type="term" value="F:FAD binding"/>
    <property type="evidence" value="ECO:0007669"/>
    <property type="project" value="InterPro"/>
</dbReference>
<dbReference type="InterPro" id="IPR051104">
    <property type="entry name" value="FAD_monoxygenase"/>
</dbReference>
<organism evidence="5 6">
    <name type="scientific">Pyrenophora seminiperda CCB06</name>
    <dbReference type="NCBI Taxonomy" id="1302712"/>
    <lineage>
        <taxon>Eukaryota</taxon>
        <taxon>Fungi</taxon>
        <taxon>Dikarya</taxon>
        <taxon>Ascomycota</taxon>
        <taxon>Pezizomycotina</taxon>
        <taxon>Dothideomycetes</taxon>
        <taxon>Pleosporomycetidae</taxon>
        <taxon>Pleosporales</taxon>
        <taxon>Pleosporineae</taxon>
        <taxon>Pleosporaceae</taxon>
        <taxon>Pyrenophora</taxon>
    </lineage>
</organism>
<evidence type="ECO:0000256" key="3">
    <source>
        <dbReference type="ARBA" id="ARBA00023002"/>
    </source>
</evidence>
<evidence type="ECO:0000256" key="2">
    <source>
        <dbReference type="ARBA" id="ARBA00022827"/>
    </source>
</evidence>
<keyword evidence="3" id="KW-0560">Oxidoreductase</keyword>
<dbReference type="GO" id="GO:0016491">
    <property type="term" value="F:oxidoreductase activity"/>
    <property type="evidence" value="ECO:0007669"/>
    <property type="project" value="UniProtKB-KW"/>
</dbReference>
<evidence type="ECO:0000259" key="4">
    <source>
        <dbReference type="Pfam" id="PF01494"/>
    </source>
</evidence>
<evidence type="ECO:0000313" key="6">
    <source>
        <dbReference type="Proteomes" id="UP000265663"/>
    </source>
</evidence>
<evidence type="ECO:0000256" key="1">
    <source>
        <dbReference type="ARBA" id="ARBA00022630"/>
    </source>
</evidence>
<dbReference type="Gene3D" id="3.50.50.60">
    <property type="entry name" value="FAD/NAD(P)-binding domain"/>
    <property type="match status" value="1"/>
</dbReference>
<keyword evidence="2" id="KW-0274">FAD</keyword>
<dbReference type="InterPro" id="IPR036188">
    <property type="entry name" value="FAD/NAD-bd_sf"/>
</dbReference>
<keyword evidence="1" id="KW-0285">Flavoprotein</keyword>
<dbReference type="AlphaFoldDB" id="A0A3M7M4I1"/>
<keyword evidence="6" id="KW-1185">Reference proteome</keyword>
<dbReference type="PANTHER" id="PTHR46720:SF3">
    <property type="entry name" value="FAD-BINDING DOMAIN-CONTAINING PROTEIN-RELATED"/>
    <property type="match status" value="1"/>
</dbReference>
<feature type="domain" description="FAD-binding" evidence="4">
    <location>
        <begin position="341"/>
        <end position="418"/>
    </location>
</feature>
<protein>
    <submittedName>
        <fullName evidence="5">Salicylate hydroxylase</fullName>
    </submittedName>
</protein>
<dbReference type="PRINTS" id="PR00420">
    <property type="entry name" value="RNGMNOXGNASE"/>
</dbReference>
<dbReference type="EMBL" id="KE747818">
    <property type="protein sequence ID" value="RMZ69299.1"/>
    <property type="molecule type" value="Genomic_DNA"/>
</dbReference>
<evidence type="ECO:0000313" key="5">
    <source>
        <dbReference type="EMBL" id="RMZ69299.1"/>
    </source>
</evidence>
<dbReference type="OrthoDB" id="417877at2759"/>
<dbReference type="GO" id="GO:0044550">
    <property type="term" value="P:secondary metabolite biosynthetic process"/>
    <property type="evidence" value="ECO:0007669"/>
    <property type="project" value="TreeGrafter"/>
</dbReference>
<dbReference type="InterPro" id="IPR002938">
    <property type="entry name" value="FAD-bd"/>
</dbReference>
<gene>
    <name evidence="5" type="ORF">GMOD_00006040</name>
</gene>
<dbReference type="Proteomes" id="UP000265663">
    <property type="component" value="Unassembled WGS sequence"/>
</dbReference>
<dbReference type="SUPFAM" id="SSF51905">
    <property type="entry name" value="FAD/NAD(P)-binding domain"/>
    <property type="match status" value="1"/>
</dbReference>